<dbReference type="InterPro" id="IPR046935">
    <property type="entry name" value="PPV_E1_DBD_sf"/>
</dbReference>
<dbReference type="GO" id="GO:0043138">
    <property type="term" value="F:3'-5' DNA helicase activity"/>
    <property type="evidence" value="ECO:0007669"/>
    <property type="project" value="UniProtKB-EC"/>
</dbReference>
<feature type="region of interest" description="Disordered" evidence="16">
    <location>
        <begin position="195"/>
        <end position="231"/>
    </location>
</feature>
<keyword evidence="11" id="KW-0413">Isomerase</keyword>
<dbReference type="GO" id="GO:0003677">
    <property type="term" value="F:DNA binding"/>
    <property type="evidence" value="ECO:0007669"/>
    <property type="project" value="UniProtKB-KW"/>
</dbReference>
<protein>
    <recommendedName>
        <fullName evidence="13">DNA 3'-5' helicase</fullName>
        <ecNumber evidence="13">5.6.2.4</ecNumber>
    </recommendedName>
</protein>
<comment type="function">
    <text evidence="15">ATP-dependent DNA 3'-5' helicase required for initiation of viral DNA replication. It forms a complex with the viral E2 protein. The E1-E2 complex binds to the replication origin which contains binding sites for both proteins. During the initial step, a dimer of E1 interacts with a dimer of protein E2 leading to a complex that binds the viral origin of replication with high specificity. Then, a second dimer of E1 displaces the E2 dimer in an ATP-dependent manner to form the E1 tetramer. Following this, two E1 monomers are added to each half of the site, which results in the formation of two E1 trimers on the viral ori. Subsequently, two hexamers will be created. The double hexamer acts as a bi-directional helicase machinery and unwinds the viral DNA and then recruits the host DNA polymerase to start replication.</text>
</comment>
<evidence type="ECO:0000256" key="16">
    <source>
        <dbReference type="SAM" id="MobiDB-lite"/>
    </source>
</evidence>
<feature type="compositionally biased region" description="Basic and acidic residues" evidence="16">
    <location>
        <begin position="107"/>
        <end position="120"/>
    </location>
</feature>
<keyword evidence="6" id="KW-0547">Nucleotide-binding</keyword>
<dbReference type="GO" id="GO:0016817">
    <property type="term" value="F:hydrolase activity, acting on acid anhydrides"/>
    <property type="evidence" value="ECO:0007669"/>
    <property type="project" value="InterPro"/>
</dbReference>
<dbReference type="Gene3D" id="3.40.50.300">
    <property type="entry name" value="P-loop containing nucleotide triphosphate hydrolases"/>
    <property type="match status" value="1"/>
</dbReference>
<dbReference type="GO" id="GO:0042025">
    <property type="term" value="C:host cell nucleus"/>
    <property type="evidence" value="ECO:0007669"/>
    <property type="project" value="UniProtKB-SubCell"/>
</dbReference>
<keyword evidence="4" id="KW-1048">Host nucleus</keyword>
<proteinExistence type="predicted"/>
<accession>A0A193CKH8</accession>
<keyword evidence="8" id="KW-0347">Helicase</keyword>
<feature type="compositionally biased region" description="Gly residues" evidence="16">
    <location>
        <begin position="694"/>
        <end position="705"/>
    </location>
</feature>
<dbReference type="GO" id="GO:0006260">
    <property type="term" value="P:DNA replication"/>
    <property type="evidence" value="ECO:0007669"/>
    <property type="project" value="UniProtKB-KW"/>
</dbReference>
<dbReference type="EMBL" id="KX147682">
    <property type="protein sequence ID" value="ANN29876.1"/>
    <property type="molecule type" value="Genomic_DNA"/>
</dbReference>
<evidence type="ECO:0000256" key="7">
    <source>
        <dbReference type="ARBA" id="ARBA00022801"/>
    </source>
</evidence>
<feature type="domain" description="SF3 helicase" evidence="17">
    <location>
        <begin position="488"/>
        <end position="648"/>
    </location>
</feature>
<evidence type="ECO:0000256" key="5">
    <source>
        <dbReference type="ARBA" id="ARBA00022705"/>
    </source>
</evidence>
<evidence type="ECO:0000256" key="9">
    <source>
        <dbReference type="ARBA" id="ARBA00022840"/>
    </source>
</evidence>
<dbReference type="Pfam" id="PF20450">
    <property type="entry name" value="PPV_E1_DBD"/>
    <property type="match status" value="1"/>
</dbReference>
<evidence type="ECO:0000256" key="6">
    <source>
        <dbReference type="ARBA" id="ARBA00022741"/>
    </source>
</evidence>
<evidence type="ECO:0000256" key="10">
    <source>
        <dbReference type="ARBA" id="ARBA00023125"/>
    </source>
</evidence>
<keyword evidence="7" id="KW-0378">Hydrolase</keyword>
<name>A0A193CKH8_9PAPI</name>
<dbReference type="EC" id="5.6.2.4" evidence="13"/>
<dbReference type="InterPro" id="IPR046832">
    <property type="entry name" value="PPV_E1_DBD"/>
</dbReference>
<evidence type="ECO:0000256" key="15">
    <source>
        <dbReference type="ARBA" id="ARBA00093297"/>
    </source>
</evidence>
<dbReference type="GO" id="GO:0005524">
    <property type="term" value="F:ATP binding"/>
    <property type="evidence" value="ECO:0007669"/>
    <property type="project" value="UniProtKB-KW"/>
</dbReference>
<dbReference type="InterPro" id="IPR001177">
    <property type="entry name" value="PPV_DNA_helicase_E1_C"/>
</dbReference>
<evidence type="ECO:0000256" key="1">
    <source>
        <dbReference type="ARBA" id="ARBA00004147"/>
    </source>
</evidence>
<evidence type="ECO:0000313" key="18">
    <source>
        <dbReference type="EMBL" id="ANN29876.1"/>
    </source>
</evidence>
<feature type="compositionally biased region" description="Acidic residues" evidence="16">
    <location>
        <begin position="8"/>
        <end position="27"/>
    </location>
</feature>
<comment type="catalytic activity">
    <reaction evidence="12">
        <text>Couples ATP hydrolysis with the unwinding of duplex DNA by translocating in the 3'-5' direction.</text>
        <dbReference type="EC" id="5.6.2.4"/>
    </reaction>
</comment>
<dbReference type="Pfam" id="PF00519">
    <property type="entry name" value="PPV_E1_C"/>
    <property type="match status" value="1"/>
</dbReference>
<evidence type="ECO:0000256" key="3">
    <source>
        <dbReference type="ARBA" id="ARBA00022553"/>
    </source>
</evidence>
<evidence type="ECO:0000256" key="13">
    <source>
        <dbReference type="ARBA" id="ARBA00034808"/>
    </source>
</evidence>
<dbReference type="InterPro" id="IPR037102">
    <property type="entry name" value="Znf_lg_T-Ag_D1_dom_sf"/>
</dbReference>
<dbReference type="SUPFAM" id="SSF55464">
    <property type="entry name" value="Origin of replication-binding domain, RBD-like"/>
    <property type="match status" value="1"/>
</dbReference>
<comment type="catalytic activity">
    <reaction evidence="14">
        <text>ATP + H2O = ADP + phosphate + H(+)</text>
        <dbReference type="Rhea" id="RHEA:13065"/>
        <dbReference type="ChEBI" id="CHEBI:15377"/>
        <dbReference type="ChEBI" id="CHEBI:15378"/>
        <dbReference type="ChEBI" id="CHEBI:30616"/>
        <dbReference type="ChEBI" id="CHEBI:43474"/>
        <dbReference type="ChEBI" id="CHEBI:456216"/>
        <dbReference type="EC" id="5.6.2.4"/>
    </reaction>
</comment>
<dbReference type="Gene3D" id="3.40.1310.10">
    <property type="match status" value="1"/>
</dbReference>
<keyword evidence="5" id="KW-0235">DNA replication</keyword>
<sequence>MEYIQTEAQEEGASEDGRDEEEDEDTGIDTYTQLFDCDTDSNGSETGRDTPEISLHQRLLHAQETEAEAEAENCPRGCGGLVRRARSSPRRGLQPRGVHDCASPDGPQHHQQHEGLRRGAADPAQAPGYELPYPLPTWGNGTPAASPHRGAQPPHGGRHARPPLRPLQAANGNPTARDAFHLPGDILPRLHGKRALRDAAAHTGDGEEAEATGAPSSAKKQKGQDTATPGTGKVLGEELLQRCLNAKNLRLTQLAVFKDVYTASFTELTRAFKSDKTQSYEWVFLLLGAASITYEILRECLKAHTEFILSDTEPQKRLGVFYLGFSAAKNREGLLRCLKNCNVDPACVVLSDPPNKRSPLAALFYQKLHCSHGEVPLWCRDLTSMGKLSGDSFELSRMVQWALDNKMYDEGTIAYNYAILAETDRNAQLWLESNSQAKYVRDAALMVRHYQRGRLHATPMNEYIASRMREYSDHDPDGWKRVVVFLAYQHIVLQDFLLHFRYWLSNRPKKSTIAIIGVPDSGKSMFTMSLAAFMEGKVLSYSNARSHFWLQPLAECKMGVIDDVTRPCWDYLDTYMRNALDGNPVCIDCKHRAPIQLRCPPLLLTSNYDPRSIKTYDGGDCQYKYLLSRIHFLPFNRVIPTYGEKPRFLIRPGDWRSFLLKYSTELGLQIQDYDYGEPPEGGPEPGGAARRPPGQGGRAAGEGAD</sequence>
<evidence type="ECO:0000259" key="17">
    <source>
        <dbReference type="PROSITE" id="PS51206"/>
    </source>
</evidence>
<keyword evidence="3" id="KW-0597">Phosphoprotein</keyword>
<dbReference type="SUPFAM" id="SSF52540">
    <property type="entry name" value="P-loop containing nucleoside triphosphate hydrolases"/>
    <property type="match status" value="1"/>
</dbReference>
<keyword evidence="9" id="KW-0067">ATP-binding</keyword>
<organism evidence="18">
    <name type="scientific">Duck papillomavirus</name>
    <dbReference type="NCBI Taxonomy" id="1867231"/>
    <lineage>
        <taxon>Viruses</taxon>
        <taxon>Monodnaviria</taxon>
        <taxon>Shotokuvirae</taxon>
        <taxon>Cossaviricota</taxon>
        <taxon>Papovaviricetes</taxon>
        <taxon>Zurhausenvirales</taxon>
        <taxon>Papillomaviridae</taxon>
    </lineage>
</organism>
<reference evidence="18" key="1">
    <citation type="journal article" date="2016" name="Gut Pathog.">
        <title>Duck gut viral metagenome analysis captures snapshot of viral diversity.</title>
        <authorList>
            <person name="Fawaz M."/>
            <person name="Vijayakumar P."/>
            <person name="Mishra A."/>
            <person name="Gandhale P.N."/>
            <person name="Dutta R."/>
            <person name="Kamble N.M."/>
            <person name="Sudhakar S.B."/>
            <person name="Roychoudhary P."/>
            <person name="Kumar H."/>
            <person name="Kulkarni D.D."/>
            <person name="Raut A.A."/>
        </authorList>
    </citation>
    <scope>NUCLEOTIDE SEQUENCE</scope>
    <source>
        <strain evidence="18">Dgapv1</strain>
    </source>
</reference>
<comment type="subcellular location">
    <subcellularLocation>
        <location evidence="1">Host nucleus</location>
    </subcellularLocation>
</comment>
<evidence type="ECO:0000256" key="2">
    <source>
        <dbReference type="ARBA" id="ARBA00022518"/>
    </source>
</evidence>
<keyword evidence="10" id="KW-0238">DNA-binding</keyword>
<dbReference type="Gene3D" id="1.10.10.510">
    <property type="entry name" value="Zinc finger, large T-antigen D1 domain"/>
    <property type="match status" value="1"/>
</dbReference>
<evidence type="ECO:0000256" key="4">
    <source>
        <dbReference type="ARBA" id="ARBA00022562"/>
    </source>
</evidence>
<feature type="region of interest" description="Disordered" evidence="16">
    <location>
        <begin position="1"/>
        <end position="183"/>
    </location>
</feature>
<evidence type="ECO:0000256" key="12">
    <source>
        <dbReference type="ARBA" id="ARBA00034617"/>
    </source>
</evidence>
<feature type="region of interest" description="Disordered" evidence="16">
    <location>
        <begin position="672"/>
        <end position="705"/>
    </location>
</feature>
<evidence type="ECO:0000256" key="8">
    <source>
        <dbReference type="ARBA" id="ARBA00022806"/>
    </source>
</evidence>
<dbReference type="PROSITE" id="PS51206">
    <property type="entry name" value="SF3_HELICASE_1"/>
    <property type="match status" value="1"/>
</dbReference>
<evidence type="ECO:0000256" key="11">
    <source>
        <dbReference type="ARBA" id="ARBA00023235"/>
    </source>
</evidence>
<keyword evidence="2" id="KW-0244">Early protein</keyword>
<evidence type="ECO:0000256" key="14">
    <source>
        <dbReference type="ARBA" id="ARBA00048988"/>
    </source>
</evidence>
<dbReference type="InterPro" id="IPR014015">
    <property type="entry name" value="Helicase_SF3_DNA-vir"/>
</dbReference>
<dbReference type="InterPro" id="IPR027417">
    <property type="entry name" value="P-loop_NTPase"/>
</dbReference>